<sequence length="194" mass="20123">MKRTASQWGLAAAVALAALLTACTDDRASPPATPTLSAPSPEPASPSSAPPASAETPEQAKQRALDTYLGMQAAFAKAGRIGDPTNPDLSTYATGAALDRLTTALKNRKKDGILARGETVHHPKVTTVSPPDAPTKASVRDCMDSSKSSLYKPNGDAVPQDKGGLRLALATLERTGGTWKVTTFAVREPGTCKL</sequence>
<feature type="region of interest" description="Disordered" evidence="1">
    <location>
        <begin position="123"/>
        <end position="158"/>
    </location>
</feature>
<dbReference type="PROSITE" id="PS51257">
    <property type="entry name" value="PROKAR_LIPOPROTEIN"/>
    <property type="match status" value="1"/>
</dbReference>
<evidence type="ECO:0000313" key="4">
    <source>
        <dbReference type="Proteomes" id="UP000471364"/>
    </source>
</evidence>
<evidence type="ECO:0000313" key="3">
    <source>
        <dbReference type="EMBL" id="KAB1109125.1"/>
    </source>
</evidence>
<name>A0ABQ6UEW8_9ACTN</name>
<reference evidence="3 4" key="1">
    <citation type="submission" date="2019-09" db="EMBL/GenBank/DDBJ databases">
        <title>High taxonomic diversity of Micromonospora strains isolated from Medicago sativa nodules in different geographical locations.</title>
        <authorList>
            <person name="Martinez-Hidalgo P."/>
            <person name="Flores-Felix J.D."/>
            <person name="Velazquez E."/>
            <person name="Brau L."/>
            <person name="Trujillo M.E."/>
            <person name="Martinez-Molina E."/>
        </authorList>
    </citation>
    <scope>NUCLEOTIDE SEQUENCE [LARGE SCALE GENOMIC DNA]</scope>
    <source>
        <strain evidence="3 4">ALFB5</strain>
    </source>
</reference>
<keyword evidence="2" id="KW-0732">Signal</keyword>
<feature type="compositionally biased region" description="Low complexity" evidence="1">
    <location>
        <begin position="34"/>
        <end position="57"/>
    </location>
</feature>
<evidence type="ECO:0000256" key="1">
    <source>
        <dbReference type="SAM" id="MobiDB-lite"/>
    </source>
</evidence>
<feature type="region of interest" description="Disordered" evidence="1">
    <location>
        <begin position="25"/>
        <end position="63"/>
    </location>
</feature>
<dbReference type="Proteomes" id="UP000471364">
    <property type="component" value="Unassembled WGS sequence"/>
</dbReference>
<evidence type="ECO:0000256" key="2">
    <source>
        <dbReference type="SAM" id="SignalP"/>
    </source>
</evidence>
<evidence type="ECO:0008006" key="5">
    <source>
        <dbReference type="Google" id="ProtNLM"/>
    </source>
</evidence>
<feature type="chain" id="PRO_5045440572" description="Secreted protein/lipoprotein" evidence="2">
    <location>
        <begin position="29"/>
        <end position="194"/>
    </location>
</feature>
<feature type="signal peptide" evidence="2">
    <location>
        <begin position="1"/>
        <end position="28"/>
    </location>
</feature>
<keyword evidence="4" id="KW-1185">Reference proteome</keyword>
<comment type="caution">
    <text evidence="3">The sequence shown here is derived from an EMBL/GenBank/DDBJ whole genome shotgun (WGS) entry which is preliminary data.</text>
</comment>
<dbReference type="RefSeq" id="WP_151014076.1">
    <property type="nucleotide sequence ID" value="NZ_JBNJLV010000001.1"/>
</dbReference>
<gene>
    <name evidence="3" type="ORF">F6X54_20225</name>
</gene>
<dbReference type="EMBL" id="WAAR01000096">
    <property type="protein sequence ID" value="KAB1109125.1"/>
    <property type="molecule type" value="Genomic_DNA"/>
</dbReference>
<proteinExistence type="predicted"/>
<protein>
    <recommendedName>
        <fullName evidence="5">Secreted protein/lipoprotein</fullName>
    </recommendedName>
</protein>
<organism evidence="3 4">
    <name type="scientific">Micromonospora aurantiaca</name>
    <name type="common">nom. illeg.</name>
    <dbReference type="NCBI Taxonomy" id="47850"/>
    <lineage>
        <taxon>Bacteria</taxon>
        <taxon>Bacillati</taxon>
        <taxon>Actinomycetota</taxon>
        <taxon>Actinomycetes</taxon>
        <taxon>Micromonosporales</taxon>
        <taxon>Micromonosporaceae</taxon>
        <taxon>Micromonospora</taxon>
    </lineage>
</organism>
<accession>A0ABQ6UEW8</accession>